<dbReference type="Proteomes" id="UP000237749">
    <property type="component" value="Unassembled WGS sequence"/>
</dbReference>
<dbReference type="Gene3D" id="2.10.270.10">
    <property type="entry name" value="Cholin Binding"/>
    <property type="match status" value="3"/>
</dbReference>
<dbReference type="PROSITE" id="PS51170">
    <property type="entry name" value="CW"/>
    <property type="match status" value="2"/>
</dbReference>
<dbReference type="SUPFAM" id="SSF69360">
    <property type="entry name" value="Cell wall binding repeat"/>
    <property type="match status" value="1"/>
</dbReference>
<keyword evidence="6" id="KW-1185">Reference proteome</keyword>
<feature type="region of interest" description="Disordered" evidence="3">
    <location>
        <begin position="240"/>
        <end position="263"/>
    </location>
</feature>
<dbReference type="RefSeq" id="WP_104438758.1">
    <property type="nucleotide sequence ID" value="NZ_PTJA01000013.1"/>
</dbReference>
<name>A0A2S6HMG3_9FIRM</name>
<dbReference type="EMBL" id="PTJA01000013">
    <property type="protein sequence ID" value="PPK78675.1"/>
    <property type="molecule type" value="Genomic_DNA"/>
</dbReference>
<feature type="chain" id="PRO_5015418605" evidence="4">
    <location>
        <begin position="28"/>
        <end position="455"/>
    </location>
</feature>
<organism evidence="5 6">
    <name type="scientific">Lacrimispora xylanisolvens</name>
    <dbReference type="NCBI Taxonomy" id="384636"/>
    <lineage>
        <taxon>Bacteria</taxon>
        <taxon>Bacillati</taxon>
        <taxon>Bacillota</taxon>
        <taxon>Clostridia</taxon>
        <taxon>Lachnospirales</taxon>
        <taxon>Lachnospiraceae</taxon>
        <taxon>Lacrimispora</taxon>
    </lineage>
</organism>
<keyword evidence="1" id="KW-0677">Repeat</keyword>
<dbReference type="AlphaFoldDB" id="A0A2S6HMG3"/>
<comment type="caution">
    <text evidence="5">The sequence shown here is derived from an EMBL/GenBank/DDBJ whole genome shotgun (WGS) entry which is preliminary data.</text>
</comment>
<reference evidence="5 6" key="1">
    <citation type="submission" date="2018-02" db="EMBL/GenBank/DDBJ databases">
        <title>Genomic Encyclopedia of Archaeal and Bacterial Type Strains, Phase II (KMG-II): from individual species to whole genera.</title>
        <authorList>
            <person name="Goeker M."/>
        </authorList>
    </citation>
    <scope>NUCLEOTIDE SEQUENCE [LARGE SCALE GENOMIC DNA]</scope>
    <source>
        <strain evidence="5 6">DSM 3808</strain>
    </source>
</reference>
<feature type="repeat" description="Cell wall-binding" evidence="2">
    <location>
        <begin position="351"/>
        <end position="370"/>
    </location>
</feature>
<evidence type="ECO:0000256" key="4">
    <source>
        <dbReference type="SAM" id="SignalP"/>
    </source>
</evidence>
<feature type="compositionally biased region" description="Basic and acidic residues" evidence="3">
    <location>
        <begin position="240"/>
        <end position="252"/>
    </location>
</feature>
<evidence type="ECO:0000256" key="1">
    <source>
        <dbReference type="ARBA" id="ARBA00022737"/>
    </source>
</evidence>
<accession>A0A2S6HMG3</accession>
<proteinExistence type="predicted"/>
<keyword evidence="4" id="KW-0732">Signal</keyword>
<evidence type="ECO:0000313" key="5">
    <source>
        <dbReference type="EMBL" id="PPK78675.1"/>
    </source>
</evidence>
<dbReference type="OrthoDB" id="9803927at2"/>
<feature type="repeat" description="Cell wall-binding" evidence="2">
    <location>
        <begin position="324"/>
        <end position="343"/>
    </location>
</feature>
<gene>
    <name evidence="5" type="ORF">BXY41_1135</name>
</gene>
<feature type="signal peptide" evidence="4">
    <location>
        <begin position="1"/>
        <end position="27"/>
    </location>
</feature>
<sequence length="455" mass="51417">MKQQRKALAVGIISALCLCLTAQKVTATESINSVSVKVSLNIEAGDRLPDIKINQTDGECYVTSGDKKYTIREAEWVTSTSKDMTIGEEPKMNVTLTPSDEYDAYFKSNYEASKIKISGGTYVSAKRNGSDLIVTLRAKAIKGLYAEPEDIGWKDTRLGQAVWSKGDNTSGAYEVWLYLGKKVIFKKEQVKATTYNFYPYMTEEGTYSFKIRSVPFKADELKNGKKSGWVESDELVIRDRDVSDGTGKESDTTKGTAANPEKKTGWEEQSGVWYYRYADGSVQANSWLMLDNVYYRFDENGKMVTGWFLTQSDIYYMASNGAMVTGWNKIDNNWYYFYPDNGYEAPMGAAATGWQVIDGYYRYFNNQGAMQKGWVNQAGRWYYLNTIQGNLEGAMLKGLFTRDGKTYYTGEDGVMLTGWQKVDGVWRYFYQQDGVMAVSTVIDGCQLDEDGVWKQ</sequence>
<dbReference type="InterPro" id="IPR018337">
    <property type="entry name" value="Cell_wall/Cho-bd_repeat"/>
</dbReference>
<protein>
    <submittedName>
        <fullName evidence="5">Putative cell wall binding repeat protein</fullName>
    </submittedName>
</protein>
<dbReference type="Pfam" id="PF19127">
    <property type="entry name" value="Choline_bind_3"/>
    <property type="match status" value="2"/>
</dbReference>
<evidence type="ECO:0000256" key="3">
    <source>
        <dbReference type="SAM" id="MobiDB-lite"/>
    </source>
</evidence>
<dbReference type="Pfam" id="PF01473">
    <property type="entry name" value="Choline_bind_1"/>
    <property type="match status" value="2"/>
</dbReference>
<evidence type="ECO:0000256" key="2">
    <source>
        <dbReference type="PROSITE-ProRule" id="PRU00591"/>
    </source>
</evidence>
<evidence type="ECO:0000313" key="6">
    <source>
        <dbReference type="Proteomes" id="UP000237749"/>
    </source>
</evidence>